<proteinExistence type="predicted"/>
<protein>
    <recommendedName>
        <fullName evidence="2">Peptidase M1 membrane alanine aminopeptidase domain-containing protein</fullName>
    </recommendedName>
</protein>
<evidence type="ECO:0000256" key="1">
    <source>
        <dbReference type="SAM" id="SignalP"/>
    </source>
</evidence>
<dbReference type="GO" id="GO:0005737">
    <property type="term" value="C:cytoplasm"/>
    <property type="evidence" value="ECO:0007669"/>
    <property type="project" value="TreeGrafter"/>
</dbReference>
<dbReference type="SUPFAM" id="SSF63737">
    <property type="entry name" value="Leukotriene A4 hydrolase N-terminal domain"/>
    <property type="match status" value="1"/>
</dbReference>
<gene>
    <name evidence="3" type="ORF">ENK44_16630</name>
</gene>
<dbReference type="GO" id="GO:0008270">
    <property type="term" value="F:zinc ion binding"/>
    <property type="evidence" value="ECO:0007669"/>
    <property type="project" value="InterPro"/>
</dbReference>
<dbReference type="GO" id="GO:0016020">
    <property type="term" value="C:membrane"/>
    <property type="evidence" value="ECO:0007669"/>
    <property type="project" value="TreeGrafter"/>
</dbReference>
<accession>A0A7V4U3F2</accession>
<name>A0A7V4U3F2_CALAY</name>
<dbReference type="AlphaFoldDB" id="A0A7V4U3F2"/>
<dbReference type="PANTHER" id="PTHR11533">
    <property type="entry name" value="PROTEASE M1 ZINC METALLOPROTEASE"/>
    <property type="match status" value="1"/>
</dbReference>
<dbReference type="PANTHER" id="PTHR11533:SF174">
    <property type="entry name" value="PUROMYCIN-SENSITIVE AMINOPEPTIDASE-RELATED"/>
    <property type="match status" value="1"/>
</dbReference>
<reference evidence="3" key="1">
    <citation type="journal article" date="2020" name="mSystems">
        <title>Genome- and Community-Level Interaction Insights into Carbon Utilization and Element Cycling Functions of Hydrothermarchaeota in Hydrothermal Sediment.</title>
        <authorList>
            <person name="Zhou Z."/>
            <person name="Liu Y."/>
            <person name="Xu W."/>
            <person name="Pan J."/>
            <person name="Luo Z.H."/>
            <person name="Li M."/>
        </authorList>
    </citation>
    <scope>NUCLEOTIDE SEQUENCE [LARGE SCALE GENOMIC DNA]</scope>
    <source>
        <strain evidence="3">HyVt-577</strain>
    </source>
</reference>
<dbReference type="GO" id="GO:0005615">
    <property type="term" value="C:extracellular space"/>
    <property type="evidence" value="ECO:0007669"/>
    <property type="project" value="TreeGrafter"/>
</dbReference>
<evidence type="ECO:0000259" key="2">
    <source>
        <dbReference type="Pfam" id="PF01433"/>
    </source>
</evidence>
<feature type="signal peptide" evidence="1">
    <location>
        <begin position="1"/>
        <end position="22"/>
    </location>
</feature>
<dbReference type="Proteomes" id="UP000885779">
    <property type="component" value="Unassembled WGS sequence"/>
</dbReference>
<evidence type="ECO:0000313" key="3">
    <source>
        <dbReference type="EMBL" id="HGY57336.1"/>
    </source>
</evidence>
<dbReference type="GO" id="GO:0042277">
    <property type="term" value="F:peptide binding"/>
    <property type="evidence" value="ECO:0007669"/>
    <property type="project" value="TreeGrafter"/>
</dbReference>
<dbReference type="InterPro" id="IPR027268">
    <property type="entry name" value="Peptidase_M4/M1_CTD_sf"/>
</dbReference>
<dbReference type="Pfam" id="PF01433">
    <property type="entry name" value="Peptidase_M1"/>
    <property type="match status" value="1"/>
</dbReference>
<dbReference type="GO" id="GO:0070006">
    <property type="term" value="F:metalloaminopeptidase activity"/>
    <property type="evidence" value="ECO:0007669"/>
    <property type="project" value="TreeGrafter"/>
</dbReference>
<dbReference type="Gene3D" id="1.10.390.10">
    <property type="entry name" value="Neutral Protease Domain 2"/>
    <property type="match status" value="1"/>
</dbReference>
<feature type="domain" description="Peptidase M1 membrane alanine aminopeptidase" evidence="2">
    <location>
        <begin position="514"/>
        <end position="663"/>
    </location>
</feature>
<keyword evidence="1" id="KW-0732">Signal</keyword>
<dbReference type="InterPro" id="IPR014782">
    <property type="entry name" value="Peptidase_M1_dom"/>
</dbReference>
<sequence length="777" mass="91685">MPAPIRLYCVFILMGLFQPVFAYPTDKSDETRYQKILNDIVELQTGRECFAMENVPFERDSGKFYLKKGRIYPLSPIDDRLRAALFLGDGSFRMRPSLPIEEAELKRLTGQSEFRYNFRVLFLLFNDTTFTQITAHAQLLKAKPLRDKTKDILADVRDYLIHYDTMLDRDIAKVLLDAEENSLFYAHFYNDDRFEPYFFLISPYNEENVSFRRWSESSSHLYRKQAEICRFPVRKPNRENGPYMKVLNYDITTEMPFHSVLSDQLDYKGQTNLTTVMLRPNQCWLYFYLNQEILVDSVLNAAGQKLNFVKDDKFDYMFVDAGRTLDKGDTLRLRFFYHSEDFLNRTVFGWISMRDESTWYPRYGSREKAFFNFTYTYPSKFELVSVGERVSREQTDDMITASWSTPIPIANASFNIGSFKSIEIQEANLPKAVVLKTEKYGLTSRRNTEEEVLDDVINSLRFFTHLLGWPPIHTLYISEAPSRHGLAYPGLIRLSMLTFLFYNPGGFEELFRSHETAHQWWGIGVDYRTYRDKWLAEGFAQFFGLWYVQKALRDNTIYLNTLRQWKETLFQRESLPPLYLGTRIAEGVRPADYQWVIYNKGAWILHMLRNMLIDLQTMDEEIFVAIMRDFYNSYLGKKAGTEDFKAIVERHLKQDMDWFFDQWVYGNEMPVFEYAVHPVKWGDTGYKVYFGVHTKNVSDGFIMPVIIEIELSNGYKARTSRWIKAPLTKFEISLPMEPEEIRFNAFESVLARTEEIDWDSFKEDFLSEQADQNTEQP</sequence>
<dbReference type="EMBL" id="DRQG01000153">
    <property type="protein sequence ID" value="HGY57336.1"/>
    <property type="molecule type" value="Genomic_DNA"/>
</dbReference>
<comment type="caution">
    <text evidence="3">The sequence shown here is derived from an EMBL/GenBank/DDBJ whole genome shotgun (WGS) entry which is preliminary data.</text>
</comment>
<dbReference type="InterPro" id="IPR042097">
    <property type="entry name" value="Aminopeptidase_N-like_N_sf"/>
</dbReference>
<feature type="chain" id="PRO_5031531480" description="Peptidase M1 membrane alanine aminopeptidase domain-containing protein" evidence="1">
    <location>
        <begin position="23"/>
        <end position="777"/>
    </location>
</feature>
<dbReference type="InterPro" id="IPR050344">
    <property type="entry name" value="Peptidase_M1_aminopeptidases"/>
</dbReference>
<organism evidence="3">
    <name type="scientific">Caldithrix abyssi</name>
    <dbReference type="NCBI Taxonomy" id="187145"/>
    <lineage>
        <taxon>Bacteria</taxon>
        <taxon>Pseudomonadati</taxon>
        <taxon>Calditrichota</taxon>
        <taxon>Calditrichia</taxon>
        <taxon>Calditrichales</taxon>
        <taxon>Calditrichaceae</taxon>
        <taxon>Caldithrix</taxon>
    </lineage>
</organism>
<dbReference type="GO" id="GO:0043171">
    <property type="term" value="P:peptide catabolic process"/>
    <property type="evidence" value="ECO:0007669"/>
    <property type="project" value="TreeGrafter"/>
</dbReference>
<dbReference type="SUPFAM" id="SSF55486">
    <property type="entry name" value="Metalloproteases ('zincins'), catalytic domain"/>
    <property type="match status" value="1"/>
</dbReference>